<dbReference type="SMART" id="SM00456">
    <property type="entry name" value="WW"/>
    <property type="match status" value="1"/>
</dbReference>
<feature type="compositionally biased region" description="Basic and acidic residues" evidence="2">
    <location>
        <begin position="1266"/>
        <end position="1275"/>
    </location>
</feature>
<dbReference type="InterPro" id="IPR036034">
    <property type="entry name" value="PDZ_sf"/>
</dbReference>
<dbReference type="Proteomes" id="UP000683360">
    <property type="component" value="Unassembled WGS sequence"/>
</dbReference>
<dbReference type="FunFam" id="2.30.42.10:FF:000053">
    <property type="entry name" value="FERM and PDZ domain-containing protein 4"/>
    <property type="match status" value="1"/>
</dbReference>
<feature type="coiled-coil region" evidence="1">
    <location>
        <begin position="1455"/>
        <end position="1482"/>
    </location>
</feature>
<accession>A0A8S3RFI2</accession>
<dbReference type="InterPro" id="IPR001202">
    <property type="entry name" value="WW_dom"/>
</dbReference>
<dbReference type="InterPro" id="IPR035963">
    <property type="entry name" value="FERM_2"/>
</dbReference>
<feature type="compositionally biased region" description="Basic and acidic residues" evidence="2">
    <location>
        <begin position="1110"/>
        <end position="1123"/>
    </location>
</feature>
<evidence type="ECO:0000259" key="3">
    <source>
        <dbReference type="PROSITE" id="PS50020"/>
    </source>
</evidence>
<keyword evidence="7" id="KW-1185">Reference proteome</keyword>
<dbReference type="InterPro" id="IPR036020">
    <property type="entry name" value="WW_dom_sf"/>
</dbReference>
<feature type="region of interest" description="Disordered" evidence="2">
    <location>
        <begin position="1044"/>
        <end position="1129"/>
    </location>
</feature>
<evidence type="ECO:0000256" key="1">
    <source>
        <dbReference type="SAM" id="Coils"/>
    </source>
</evidence>
<sequence length="1615" mass="179693">MGNTNSRRSPGWGCLSRDRRKAHPKVDSHAGKTSSWVPPTESWDPGSLGLPHGWECAVDKNNKPYFINHLDKYTTRDDPRDDPDYVEPPKPREVELNRDPLKGFGFVAGSERPVVVRFVTDGGPSIDKLLPGDQIIRINGEDVKKAPREYVIDCVRSCKDKISLTVCQPYTDNSIRKSALLTAAKKAKLKSNPSRVRFAECVTVNMVNGSSPPQHPSHLESYVPFMPNVLKVFLENGQTKSFKYDNKTTVKDVVYSLQEKLSIKKVQHFNLVLLNIKSHMPNRVTLLQEHETLAEIASKPGARHFRFAYSCCNDVVNDRFPDLKGDTILKLAALQIQQHAMSSNASGKINLKAIEKECGLEKFVPVFERSTMKGKDLRKLLTQQMKMNQNLTAPGQKHLTALQAKLHYMKIVSEQKTFGSRVFMVTLLDKKTEAMVLVGPKSGISLITNIKNYSTLNIGLLKQDTQNFVTMVEGYYRIFVDPQKSLSEKPASKQTADPLVPVYTSKHRVIAAPWSYPEDIVSQVIGIEDSEITENQRVVDCRRGPPNYEESQEYIKQIKEDLGIEGENKENGPMDTGIISLVQDDSENNNVQKDDKPKNKSVIMIGKEPDTLIHYTNKLKRPGEETSPIVSDKIPKKSDESIDQGYQNGSLFESSEIKPPSSDELSDTDSGVESEKKIVIGELGPPDSHPGDAESVDSDSDSWGHPSSSPEKGRLVEATNMGVLWFDGLSFGIHNPDELPRSETDFQVIASSFGLLSPDKIPAGIQDGILDPRMFSERKLFIDPDIIDLTLLPPPTSHDQDETVTTWQPSLTSSLPIGYDVRKDTESKKPHHPALVERSASMGDNPDFLDDDIDSFIASMMIPPPPDSCMTDDSSHDLADSLQFHFEDDDSQMYNGADSLISSDELLNSLVIPPPPGEVSESIDEIKIVPPVDSEMSDSNHSDSTKKRYSHRRSSSLDVSSLRSFNESLTQSELKTESSPKSCDKNITPPKTLLTAPNLVKDFESPATVSEKLNILLQSMPSFGNVSESDMKFRRTSSLRLGKSASFEVLSSPPDEKEVIQTKKIARSNSFQKNRPADPVKKQEESKSPEKSENSKYSRHLRRTHSFDIIPKKDDDKSSDKSGGDNFTSLKAKLKSYRDYLLSKSDDTKQRKSSITSTDMTTETASSESSSPLKRSNSFTFNWLKRRSNSLDSLDTRKNKSETEIGQSNSSKECEESAKKVPQVLGTLTLPRSTFKPHSTLSVQRQRTAQKKSGPMKALSSVFTSGDKKHSKDSADSESSTPVKVANGNIKHEGPNDQDQTSGVQRPRRNSQRRGSKDDISGTYTPKSSTKGDVSPFGTLGSNSSIWRPMSMRGKSTIKDDSEEARSYTNFDALRDITAGKTPQGADKKVMRKPPPVPTGIAESKKTSVQTSVPNGDVRQRKGSFSEESFAIVSDRISVSHSDSVKLILEKTYSISDFEEATRDAERLLSELKQTLETLKDSRIDRRPKQFGMCKEELNNRVKQFVYDAKFLVSNATQTKEKLAENLNTCMHTLAKVFLHAQATMIMMVAVHQAQQLGFEVIKVTNSFKSTVNAAQAACGKPLSDPHMRYLMRQATSLATLLSSLLKHLKTLEQN</sequence>
<name>A0A8S3RFI2_MYTED</name>
<dbReference type="CDD" id="cd14473">
    <property type="entry name" value="FERM_B-lobe"/>
    <property type="match status" value="1"/>
</dbReference>
<feature type="compositionally biased region" description="Basic and acidic residues" evidence="2">
    <location>
        <begin position="1075"/>
        <end position="1096"/>
    </location>
</feature>
<dbReference type="Gene3D" id="1.20.80.10">
    <property type="match status" value="1"/>
</dbReference>
<dbReference type="PANTHER" id="PTHR46221:SF3">
    <property type="entry name" value="FERM AND PDZ DOMAIN-CONTAINING PROTEIN 4"/>
    <property type="match status" value="1"/>
</dbReference>
<feature type="compositionally biased region" description="Polar residues" evidence="2">
    <location>
        <begin position="1172"/>
        <end position="1181"/>
    </location>
</feature>
<feature type="region of interest" description="Disordered" evidence="2">
    <location>
        <begin position="930"/>
        <end position="955"/>
    </location>
</feature>
<dbReference type="SMART" id="SM00295">
    <property type="entry name" value="B41"/>
    <property type="match status" value="1"/>
</dbReference>
<feature type="region of interest" description="Disordered" evidence="2">
    <location>
        <begin position="582"/>
        <end position="714"/>
    </location>
</feature>
<evidence type="ECO:0000259" key="4">
    <source>
        <dbReference type="PROSITE" id="PS50057"/>
    </source>
</evidence>
<dbReference type="Gene3D" id="2.30.42.10">
    <property type="match status" value="1"/>
</dbReference>
<evidence type="ECO:0000259" key="5">
    <source>
        <dbReference type="PROSITE" id="PS50106"/>
    </source>
</evidence>
<dbReference type="Gene3D" id="1.20.1420.10">
    <property type="entry name" value="Talin, central domain"/>
    <property type="match status" value="1"/>
</dbReference>
<dbReference type="PROSITE" id="PS50020">
    <property type="entry name" value="WW_DOMAIN_2"/>
    <property type="match status" value="1"/>
</dbReference>
<feature type="domain" description="PDZ" evidence="5">
    <location>
        <begin position="93"/>
        <end position="170"/>
    </location>
</feature>
<dbReference type="InterPro" id="IPR001478">
    <property type="entry name" value="PDZ"/>
</dbReference>
<feature type="compositionally biased region" description="Polar residues" evidence="2">
    <location>
        <begin position="1230"/>
        <end position="1247"/>
    </location>
</feature>
<organism evidence="6 7">
    <name type="scientific">Mytilus edulis</name>
    <name type="common">Blue mussel</name>
    <dbReference type="NCBI Taxonomy" id="6550"/>
    <lineage>
        <taxon>Eukaryota</taxon>
        <taxon>Metazoa</taxon>
        <taxon>Spiralia</taxon>
        <taxon>Lophotrochozoa</taxon>
        <taxon>Mollusca</taxon>
        <taxon>Bivalvia</taxon>
        <taxon>Autobranchia</taxon>
        <taxon>Pteriomorphia</taxon>
        <taxon>Mytilida</taxon>
        <taxon>Mytiloidea</taxon>
        <taxon>Mytilidae</taxon>
        <taxon>Mytilinae</taxon>
        <taxon>Mytilus</taxon>
    </lineage>
</organism>
<feature type="region of interest" description="Disordered" evidence="2">
    <location>
        <begin position="73"/>
        <end position="94"/>
    </location>
</feature>
<evidence type="ECO:0000256" key="2">
    <source>
        <dbReference type="SAM" id="MobiDB-lite"/>
    </source>
</evidence>
<dbReference type="CDD" id="cd00201">
    <property type="entry name" value="WW"/>
    <property type="match status" value="1"/>
</dbReference>
<dbReference type="SUPFAM" id="SSF47031">
    <property type="entry name" value="Second domain of FERM"/>
    <property type="match status" value="1"/>
</dbReference>
<dbReference type="PROSITE" id="PS50057">
    <property type="entry name" value="FERM_3"/>
    <property type="match status" value="1"/>
</dbReference>
<dbReference type="PROSITE" id="PS50106">
    <property type="entry name" value="PDZ"/>
    <property type="match status" value="1"/>
</dbReference>
<evidence type="ECO:0000313" key="7">
    <source>
        <dbReference type="Proteomes" id="UP000683360"/>
    </source>
</evidence>
<dbReference type="Pfam" id="PF00397">
    <property type="entry name" value="WW"/>
    <property type="match status" value="1"/>
</dbReference>
<dbReference type="Gene3D" id="2.20.70.10">
    <property type="match status" value="1"/>
</dbReference>
<feature type="compositionally biased region" description="Low complexity" evidence="2">
    <location>
        <begin position="1153"/>
        <end position="1171"/>
    </location>
</feature>
<dbReference type="SUPFAM" id="SSF50156">
    <property type="entry name" value="PDZ domain-like"/>
    <property type="match status" value="1"/>
</dbReference>
<feature type="domain" description="FERM" evidence="4">
    <location>
        <begin position="228"/>
        <end position="514"/>
    </location>
</feature>
<feature type="compositionally biased region" description="Basic and acidic residues" evidence="2">
    <location>
        <begin position="974"/>
        <end position="984"/>
    </location>
</feature>
<dbReference type="InterPro" id="IPR019749">
    <property type="entry name" value="Band_41_domain"/>
</dbReference>
<dbReference type="SMART" id="SM00228">
    <property type="entry name" value="PDZ"/>
    <property type="match status" value="1"/>
</dbReference>
<keyword evidence="1" id="KW-0175">Coiled coil</keyword>
<dbReference type="InterPro" id="IPR029071">
    <property type="entry name" value="Ubiquitin-like_domsf"/>
</dbReference>
<dbReference type="OrthoDB" id="5859304at2759"/>
<dbReference type="SUPFAM" id="SSF51045">
    <property type="entry name" value="WW domain"/>
    <property type="match status" value="1"/>
</dbReference>
<dbReference type="CDD" id="cd06769">
    <property type="entry name" value="PDZ_FRMPD1_3_4-like"/>
    <property type="match status" value="1"/>
</dbReference>
<protein>
    <submittedName>
        <fullName evidence="6">FERM and PDZ domain-containing protein 4</fullName>
    </submittedName>
</protein>
<dbReference type="InterPro" id="IPR019748">
    <property type="entry name" value="FERM_central"/>
</dbReference>
<dbReference type="Pfam" id="PF00595">
    <property type="entry name" value="PDZ"/>
    <property type="match status" value="1"/>
</dbReference>
<feature type="compositionally biased region" description="Basic and acidic residues" evidence="2">
    <location>
        <begin position="1194"/>
        <end position="1203"/>
    </location>
</feature>
<feature type="compositionally biased region" description="Polar residues" evidence="2">
    <location>
        <begin position="644"/>
        <end position="653"/>
    </location>
</feature>
<dbReference type="Pfam" id="PF21989">
    <property type="entry name" value="RA_2"/>
    <property type="match status" value="1"/>
</dbReference>
<feature type="region of interest" description="Disordered" evidence="2">
    <location>
        <begin position="1377"/>
        <end position="1421"/>
    </location>
</feature>
<dbReference type="PANTHER" id="PTHR46221">
    <property type="entry name" value="FERM AND PDZ DOMAIN-CONTAINING PROTEIN FAMILY MEMBER"/>
    <property type="match status" value="1"/>
</dbReference>
<dbReference type="Pfam" id="PF00373">
    <property type="entry name" value="FERM_M"/>
    <property type="match status" value="1"/>
</dbReference>
<feature type="domain" description="WW" evidence="3">
    <location>
        <begin position="48"/>
        <end position="81"/>
    </location>
</feature>
<feature type="region of interest" description="Disordered" evidence="2">
    <location>
        <begin position="1141"/>
        <end position="1364"/>
    </location>
</feature>
<feature type="compositionally biased region" description="Polar residues" evidence="2">
    <location>
        <begin position="1322"/>
        <end position="1332"/>
    </location>
</feature>
<proteinExistence type="predicted"/>
<reference evidence="6" key="1">
    <citation type="submission" date="2021-03" db="EMBL/GenBank/DDBJ databases">
        <authorList>
            <person name="Bekaert M."/>
        </authorList>
    </citation>
    <scope>NUCLEOTIDE SEQUENCE</scope>
</reference>
<dbReference type="InterPro" id="IPR014352">
    <property type="entry name" value="FERM/acyl-CoA-bd_prot_sf"/>
</dbReference>
<dbReference type="InterPro" id="IPR000299">
    <property type="entry name" value="FERM_domain"/>
</dbReference>
<comment type="caution">
    <text evidence="6">The sequence shown here is derived from an EMBL/GenBank/DDBJ whole genome shotgun (WGS) entry which is preliminary data.</text>
</comment>
<dbReference type="EMBL" id="CAJPWZ010001104">
    <property type="protein sequence ID" value="CAG2208138.1"/>
    <property type="molecule type" value="Genomic_DNA"/>
</dbReference>
<dbReference type="SUPFAM" id="SSF54236">
    <property type="entry name" value="Ubiquitin-like"/>
    <property type="match status" value="1"/>
</dbReference>
<gene>
    <name evidence="6" type="ORF">MEDL_22366</name>
</gene>
<feature type="region of interest" description="Disordered" evidence="2">
    <location>
        <begin position="968"/>
        <end position="990"/>
    </location>
</feature>
<evidence type="ECO:0000313" key="6">
    <source>
        <dbReference type="EMBL" id="CAG2208138.1"/>
    </source>
</evidence>
<feature type="region of interest" description="Disordered" evidence="2">
    <location>
        <begin position="1"/>
        <end position="44"/>
    </location>
</feature>